<evidence type="ECO:0000313" key="1">
    <source>
        <dbReference type="EMBL" id="MBU8546149.1"/>
    </source>
</evidence>
<accession>A0ABS6HCJ6</accession>
<dbReference type="RefSeq" id="WP_216878152.1">
    <property type="nucleotide sequence ID" value="NZ_JAERQM010000006.1"/>
</dbReference>
<keyword evidence="2" id="KW-1185">Reference proteome</keyword>
<sequence length="57" mass="6125">MSEIMEIHGVDADLVAAAACDAAWDEGDVEDAVLWRHVLRALEALTMATPPPGIRHS</sequence>
<comment type="caution">
    <text evidence="1">The sequence shown here is derived from an EMBL/GenBank/DDBJ whole genome shotgun (WGS) entry which is preliminary data.</text>
</comment>
<protein>
    <submittedName>
        <fullName evidence="1">Uncharacterized protein</fullName>
    </submittedName>
</protein>
<dbReference type="EMBL" id="JAERQM010000006">
    <property type="protein sequence ID" value="MBU8546149.1"/>
    <property type="molecule type" value="Genomic_DNA"/>
</dbReference>
<dbReference type="Proteomes" id="UP000689967">
    <property type="component" value="Unassembled WGS sequence"/>
</dbReference>
<name>A0ABS6HCJ6_9PROT</name>
<organism evidence="1 2">
    <name type="scientific">Falsiroseomonas oleicola</name>
    <dbReference type="NCBI Taxonomy" id="2801474"/>
    <lineage>
        <taxon>Bacteria</taxon>
        <taxon>Pseudomonadati</taxon>
        <taxon>Pseudomonadota</taxon>
        <taxon>Alphaproteobacteria</taxon>
        <taxon>Acetobacterales</taxon>
        <taxon>Roseomonadaceae</taxon>
        <taxon>Falsiroseomonas</taxon>
    </lineage>
</organism>
<evidence type="ECO:0000313" key="2">
    <source>
        <dbReference type="Proteomes" id="UP000689967"/>
    </source>
</evidence>
<gene>
    <name evidence="1" type="ORF">JJQ90_20675</name>
</gene>
<proteinExistence type="predicted"/>
<reference evidence="1 2" key="1">
    <citation type="submission" date="2021-01" db="EMBL/GenBank/DDBJ databases">
        <title>Roseomonas sp. nov, a bacterium isolated from an oil production mixture in Yumen Oilfield.</title>
        <authorList>
            <person name="Wu D."/>
        </authorList>
    </citation>
    <scope>NUCLEOTIDE SEQUENCE [LARGE SCALE GENOMIC DNA]</scope>
    <source>
        <strain evidence="1 2">ROY-5-3</strain>
    </source>
</reference>